<dbReference type="PANTHER" id="PTHR34215">
    <property type="entry name" value="BLL0784 PROTEIN"/>
    <property type="match status" value="1"/>
</dbReference>
<dbReference type="Gene3D" id="3.30.1230.10">
    <property type="entry name" value="YlxR-like"/>
    <property type="match status" value="1"/>
</dbReference>
<dbReference type="PANTHER" id="PTHR34215:SF1">
    <property type="entry name" value="YLXR DOMAIN-CONTAINING PROTEIN"/>
    <property type="match status" value="1"/>
</dbReference>
<dbReference type="SUPFAM" id="SSF64376">
    <property type="entry name" value="YlxR-like"/>
    <property type="match status" value="1"/>
</dbReference>
<feature type="domain" description="YlxR" evidence="1">
    <location>
        <begin position="5"/>
        <end position="69"/>
    </location>
</feature>
<dbReference type="EMBL" id="JAUQUB010000001">
    <property type="protein sequence ID" value="MDO7881592.1"/>
    <property type="molecule type" value="Genomic_DNA"/>
</dbReference>
<keyword evidence="3" id="KW-1185">Reference proteome</keyword>
<protein>
    <submittedName>
        <fullName evidence="2">YlxR family protein</fullName>
    </submittedName>
</protein>
<accession>A0ABT9BQJ3</accession>
<evidence type="ECO:0000313" key="3">
    <source>
        <dbReference type="Proteomes" id="UP001241072"/>
    </source>
</evidence>
<gene>
    <name evidence="2" type="ORF">Q5716_05050</name>
</gene>
<evidence type="ECO:0000259" key="1">
    <source>
        <dbReference type="Pfam" id="PF04296"/>
    </source>
</evidence>
<dbReference type="Pfam" id="PF04296">
    <property type="entry name" value="YlxR"/>
    <property type="match status" value="1"/>
</dbReference>
<reference evidence="2 3" key="1">
    <citation type="submission" date="2023-07" db="EMBL/GenBank/DDBJ databases">
        <title>Protaetiibacter sp. nov WY-16 isolated from soil.</title>
        <authorList>
            <person name="Liu B."/>
            <person name="Wan Y."/>
        </authorList>
    </citation>
    <scope>NUCLEOTIDE SEQUENCE [LARGE SCALE GENOMIC DNA]</scope>
    <source>
        <strain evidence="2 3">WY-16</strain>
    </source>
</reference>
<dbReference type="InterPro" id="IPR007393">
    <property type="entry name" value="YlxR_dom"/>
</dbReference>
<dbReference type="RefSeq" id="WP_305001999.1">
    <property type="nucleotide sequence ID" value="NZ_JAUQUB010000001.1"/>
</dbReference>
<dbReference type="InterPro" id="IPR037465">
    <property type="entry name" value="YlxR"/>
</dbReference>
<proteinExistence type="predicted"/>
<comment type="caution">
    <text evidence="2">The sequence shown here is derived from an EMBL/GenBank/DDBJ whole genome shotgun (WGS) entry which is preliminary data.</text>
</comment>
<name>A0ABT9BQJ3_9MICO</name>
<dbReference type="InterPro" id="IPR035931">
    <property type="entry name" value="YlxR-like_sf"/>
</dbReference>
<organism evidence="2 3">
    <name type="scientific">Antiquaquibacter soli</name>
    <dbReference type="NCBI Taxonomy" id="3064523"/>
    <lineage>
        <taxon>Bacteria</taxon>
        <taxon>Bacillati</taxon>
        <taxon>Actinomycetota</taxon>
        <taxon>Actinomycetes</taxon>
        <taxon>Micrococcales</taxon>
        <taxon>Microbacteriaceae</taxon>
        <taxon>Antiquaquibacter</taxon>
    </lineage>
</organism>
<evidence type="ECO:0000313" key="2">
    <source>
        <dbReference type="EMBL" id="MDO7881592.1"/>
    </source>
</evidence>
<dbReference type="Proteomes" id="UP001241072">
    <property type="component" value="Unassembled WGS sequence"/>
</dbReference>
<sequence>MVPARTCLGCRSRDDRSALLRVVEREGRVVPDPSGSLAGRGAWVHPTAECVDAASKRRAWSRALRSAAALDAELVSAAVDCPSGHPEEQAD</sequence>